<accession>A0AA86Q2M7</accession>
<gene>
    <name evidence="2" type="ORF">HINF_LOCUS33172</name>
    <name evidence="1" type="ORF">HINF_LOCUS38704</name>
</gene>
<dbReference type="EMBL" id="CAXDID020000115">
    <property type="protein sequence ID" value="CAL6030295.1"/>
    <property type="molecule type" value="Genomic_DNA"/>
</dbReference>
<dbReference type="AlphaFoldDB" id="A0AA86Q2M7"/>
<evidence type="ECO:0000313" key="3">
    <source>
        <dbReference type="Proteomes" id="UP001642409"/>
    </source>
</evidence>
<proteinExistence type="predicted"/>
<reference evidence="2 3" key="2">
    <citation type="submission" date="2024-07" db="EMBL/GenBank/DDBJ databases">
        <authorList>
            <person name="Akdeniz Z."/>
        </authorList>
    </citation>
    <scope>NUCLEOTIDE SEQUENCE [LARGE SCALE GENOMIC DNA]</scope>
</reference>
<sequence length="80" mass="8943">MELIDIKDLLLGQYVARKSKLDQGNIKLGYQAYINGLRRAYANELEIVKMLGVTAPDSDILQRLEANGGDAQKTAMDFQK</sequence>
<reference evidence="1" key="1">
    <citation type="submission" date="2023-06" db="EMBL/GenBank/DDBJ databases">
        <authorList>
            <person name="Kurt Z."/>
        </authorList>
    </citation>
    <scope>NUCLEOTIDE SEQUENCE</scope>
</reference>
<organism evidence="1">
    <name type="scientific">Hexamita inflata</name>
    <dbReference type="NCBI Taxonomy" id="28002"/>
    <lineage>
        <taxon>Eukaryota</taxon>
        <taxon>Metamonada</taxon>
        <taxon>Diplomonadida</taxon>
        <taxon>Hexamitidae</taxon>
        <taxon>Hexamitinae</taxon>
        <taxon>Hexamita</taxon>
    </lineage>
</organism>
<comment type="caution">
    <text evidence="1">The sequence shown here is derived from an EMBL/GenBank/DDBJ whole genome shotgun (WGS) entry which is preliminary data.</text>
</comment>
<evidence type="ECO:0000313" key="1">
    <source>
        <dbReference type="EMBL" id="CAI9951059.1"/>
    </source>
</evidence>
<protein>
    <submittedName>
        <fullName evidence="1">Uncharacterized protein</fullName>
    </submittedName>
</protein>
<keyword evidence="3" id="KW-1185">Reference proteome</keyword>
<evidence type="ECO:0000313" key="2">
    <source>
        <dbReference type="EMBL" id="CAL6030295.1"/>
    </source>
</evidence>
<dbReference type="Proteomes" id="UP001642409">
    <property type="component" value="Unassembled WGS sequence"/>
</dbReference>
<name>A0AA86Q2M7_9EUKA</name>
<dbReference type="EMBL" id="CATOUU010000822">
    <property type="protein sequence ID" value="CAI9951059.1"/>
    <property type="molecule type" value="Genomic_DNA"/>
</dbReference>